<proteinExistence type="predicted"/>
<evidence type="ECO:0000256" key="6">
    <source>
        <dbReference type="SAM" id="SignalP"/>
    </source>
</evidence>
<gene>
    <name evidence="8" type="ORF">JCGZ_18460</name>
</gene>
<dbReference type="AlphaFoldDB" id="A0A067K0Y8"/>
<protein>
    <recommendedName>
        <fullName evidence="7">DOMON domain-containing protein</fullName>
    </recommendedName>
</protein>
<dbReference type="SUPFAM" id="SSF89372">
    <property type="entry name" value="Fucose-specific lectin"/>
    <property type="match status" value="1"/>
</dbReference>
<dbReference type="PANTHER" id="PTHR23130">
    <property type="entry name" value="CYTOCHROME B561 AND DOMON DOMAIN-CONTAINING PROTEIN"/>
    <property type="match status" value="1"/>
</dbReference>
<dbReference type="PROSITE" id="PS50836">
    <property type="entry name" value="DOMON"/>
    <property type="match status" value="1"/>
</dbReference>
<comment type="subcellular location">
    <subcellularLocation>
        <location evidence="1">Membrane</location>
    </subcellularLocation>
</comment>
<dbReference type="Proteomes" id="UP000027138">
    <property type="component" value="Unassembled WGS sequence"/>
</dbReference>
<name>A0A067K0Y8_JATCU</name>
<evidence type="ECO:0000256" key="1">
    <source>
        <dbReference type="ARBA" id="ARBA00004370"/>
    </source>
</evidence>
<dbReference type="GO" id="GO:0016020">
    <property type="term" value="C:membrane"/>
    <property type="evidence" value="ECO:0007669"/>
    <property type="project" value="UniProtKB-SubCell"/>
</dbReference>
<feature type="signal peptide" evidence="6">
    <location>
        <begin position="1"/>
        <end position="23"/>
    </location>
</feature>
<dbReference type="STRING" id="180498.A0A067K0Y8"/>
<keyword evidence="4" id="KW-0249">Electron transport</keyword>
<accession>A0A067K0Y8</accession>
<evidence type="ECO:0000313" key="9">
    <source>
        <dbReference type="Proteomes" id="UP000027138"/>
    </source>
</evidence>
<dbReference type="InterPro" id="IPR045265">
    <property type="entry name" value="AIR12_DOMON"/>
</dbReference>
<dbReference type="InterPro" id="IPR005018">
    <property type="entry name" value="DOMON_domain"/>
</dbReference>
<feature type="domain" description="DOMON" evidence="7">
    <location>
        <begin position="46"/>
        <end position="176"/>
    </location>
</feature>
<evidence type="ECO:0000259" key="7">
    <source>
        <dbReference type="PROSITE" id="PS50836"/>
    </source>
</evidence>
<feature type="chain" id="PRO_5001639146" description="DOMON domain-containing protein" evidence="6">
    <location>
        <begin position="24"/>
        <end position="186"/>
    </location>
</feature>
<evidence type="ECO:0000256" key="3">
    <source>
        <dbReference type="ARBA" id="ARBA00022729"/>
    </source>
</evidence>
<sequence length="186" mass="20018">MDIISRAILLISILLYLVLLAFAQTCSNYSFPNNEAFNSCIDLSSLQAQLHWNYIASTKNVHIAYKAQQTSTGWIAWAINPTGKGMVGAQALVAFQNSDGNMTAYTTPITSYSPSMQPGNLSFKVSNISATYANNEMTIFALVGPLENGTSVDHVWQAGNSVSDGIPQSHALSGSNIQSMGTIQFL</sequence>
<dbReference type="EMBL" id="KK914724">
    <property type="protein sequence ID" value="KDP29891.1"/>
    <property type="molecule type" value="Genomic_DNA"/>
</dbReference>
<dbReference type="PANTHER" id="PTHR23130:SF159">
    <property type="entry name" value="OS08G0335600 PROTEIN"/>
    <property type="match status" value="1"/>
</dbReference>
<keyword evidence="5" id="KW-0472">Membrane</keyword>
<organism evidence="8 9">
    <name type="scientific">Jatropha curcas</name>
    <name type="common">Barbados nut</name>
    <dbReference type="NCBI Taxonomy" id="180498"/>
    <lineage>
        <taxon>Eukaryota</taxon>
        <taxon>Viridiplantae</taxon>
        <taxon>Streptophyta</taxon>
        <taxon>Embryophyta</taxon>
        <taxon>Tracheophyta</taxon>
        <taxon>Spermatophyta</taxon>
        <taxon>Magnoliopsida</taxon>
        <taxon>eudicotyledons</taxon>
        <taxon>Gunneridae</taxon>
        <taxon>Pentapetalae</taxon>
        <taxon>rosids</taxon>
        <taxon>fabids</taxon>
        <taxon>Malpighiales</taxon>
        <taxon>Euphorbiaceae</taxon>
        <taxon>Crotonoideae</taxon>
        <taxon>Jatropheae</taxon>
        <taxon>Jatropha</taxon>
    </lineage>
</organism>
<dbReference type="CDD" id="cd09629">
    <property type="entry name" value="DOMON_CIL1_like"/>
    <property type="match status" value="1"/>
</dbReference>
<evidence type="ECO:0000313" key="8">
    <source>
        <dbReference type="EMBL" id="KDP29891.1"/>
    </source>
</evidence>
<evidence type="ECO:0000256" key="2">
    <source>
        <dbReference type="ARBA" id="ARBA00022448"/>
    </source>
</evidence>
<evidence type="ECO:0000256" key="5">
    <source>
        <dbReference type="ARBA" id="ARBA00023136"/>
    </source>
</evidence>
<dbReference type="Pfam" id="PF04526">
    <property type="entry name" value="DUF568"/>
    <property type="match status" value="1"/>
</dbReference>
<reference evidence="8 9" key="1">
    <citation type="journal article" date="2014" name="PLoS ONE">
        <title>Global Analysis of Gene Expression Profiles in Physic Nut (Jatropha curcas L.) Seedlings Exposed to Salt Stress.</title>
        <authorList>
            <person name="Zhang L."/>
            <person name="Zhang C."/>
            <person name="Wu P."/>
            <person name="Chen Y."/>
            <person name="Li M."/>
            <person name="Jiang H."/>
            <person name="Wu G."/>
        </authorList>
    </citation>
    <scope>NUCLEOTIDE SEQUENCE [LARGE SCALE GENOMIC DNA]</scope>
    <source>
        <strain evidence="9">cv. GZQX0401</strain>
        <tissue evidence="8">Young leaves</tissue>
    </source>
</reference>
<keyword evidence="3 6" id="KW-0732">Signal</keyword>
<keyword evidence="2" id="KW-0813">Transport</keyword>
<keyword evidence="9" id="KW-1185">Reference proteome</keyword>
<evidence type="ECO:0000256" key="4">
    <source>
        <dbReference type="ARBA" id="ARBA00022982"/>
    </source>
</evidence>
<dbReference type="OrthoDB" id="19261at2759"/>